<keyword evidence="2 6" id="KW-0647">Proteasome</keyword>
<evidence type="ECO:0000313" key="8">
    <source>
        <dbReference type="Proteomes" id="UP001168821"/>
    </source>
</evidence>
<evidence type="ECO:0000256" key="3">
    <source>
        <dbReference type="ARBA" id="ARBA00023242"/>
    </source>
</evidence>
<dbReference type="GO" id="GO:0019774">
    <property type="term" value="C:proteasome core complex, beta-subunit complex"/>
    <property type="evidence" value="ECO:0007669"/>
    <property type="project" value="InterPro"/>
</dbReference>
<dbReference type="GO" id="GO:0005737">
    <property type="term" value="C:cytoplasm"/>
    <property type="evidence" value="ECO:0007669"/>
    <property type="project" value="UniProtKB-SubCell"/>
</dbReference>
<comment type="similarity">
    <text evidence="6">Belongs to the peptidase T1B family.</text>
</comment>
<evidence type="ECO:0000256" key="6">
    <source>
        <dbReference type="RuleBase" id="RU004203"/>
    </source>
</evidence>
<gene>
    <name evidence="7" type="ORF">Zmor_016284</name>
</gene>
<evidence type="ECO:0000256" key="1">
    <source>
        <dbReference type="ARBA" id="ARBA00022490"/>
    </source>
</evidence>
<sequence>MDYNGAALVAMVGKECVAIASDTRLGVQFQTVSTKFQKIFQMGKRLMLGLAGLATDVQTMKERIDFRLKLYTLRENREIKPKAFMNLVSSMLYEKRLQTTFYTSFALFLLFSRFGPYFINPVIAGLDNEGKPFISTADLIGCSTESTSFVVSGTCSENLYGMCESLWEPDLVPFKLFFTAGIVEVVSNVHV</sequence>
<protein>
    <recommendedName>
        <fullName evidence="6">Proteasome subunit beta</fullName>
    </recommendedName>
</protein>
<dbReference type="InterPro" id="IPR016050">
    <property type="entry name" value="Proteasome_bsu_CS"/>
</dbReference>
<evidence type="ECO:0000256" key="5">
    <source>
        <dbReference type="ARBA" id="ARBA00026071"/>
    </source>
</evidence>
<dbReference type="InterPro" id="IPR001353">
    <property type="entry name" value="Proteasome_sua/b"/>
</dbReference>
<comment type="subunit">
    <text evidence="5">The 26S proteasome consists of a 20S proteasome core and two 19S regulatory subunits. The 20S proteasome core is composed of 28 subunits that are arranged in four stacked rings, resulting in a barrel-shaped structure. The two end rings are each formed by seven alpha subunits, and the two central rings are each formed by seven beta subunits. The catalytic chamber with the active sites is on the inside of the barrel.</text>
</comment>
<organism evidence="7 8">
    <name type="scientific">Zophobas morio</name>
    <dbReference type="NCBI Taxonomy" id="2755281"/>
    <lineage>
        <taxon>Eukaryota</taxon>
        <taxon>Metazoa</taxon>
        <taxon>Ecdysozoa</taxon>
        <taxon>Arthropoda</taxon>
        <taxon>Hexapoda</taxon>
        <taxon>Insecta</taxon>
        <taxon>Pterygota</taxon>
        <taxon>Neoptera</taxon>
        <taxon>Endopterygota</taxon>
        <taxon>Coleoptera</taxon>
        <taxon>Polyphaga</taxon>
        <taxon>Cucujiformia</taxon>
        <taxon>Tenebrionidae</taxon>
        <taxon>Zophobas</taxon>
    </lineage>
</organism>
<name>A0AA38HGZ8_9CUCU</name>
<dbReference type="Gene3D" id="3.60.20.10">
    <property type="entry name" value="Glutamine Phosphoribosylpyrophosphate, subunit 1, domain 1"/>
    <property type="match status" value="1"/>
</dbReference>
<dbReference type="CDD" id="cd03759">
    <property type="entry name" value="proteasome_beta_type_3"/>
    <property type="match status" value="1"/>
</dbReference>
<dbReference type="InterPro" id="IPR033811">
    <property type="entry name" value="Proteasome_beta_3"/>
</dbReference>
<keyword evidence="8" id="KW-1185">Reference proteome</keyword>
<dbReference type="SUPFAM" id="SSF56235">
    <property type="entry name" value="N-terminal nucleophile aminohydrolases (Ntn hydrolases)"/>
    <property type="match status" value="1"/>
</dbReference>
<dbReference type="PANTHER" id="PTHR32194">
    <property type="entry name" value="METALLOPROTEASE TLDD"/>
    <property type="match status" value="1"/>
</dbReference>
<dbReference type="Proteomes" id="UP001168821">
    <property type="component" value="Unassembled WGS sequence"/>
</dbReference>
<comment type="function">
    <text evidence="6">Component of the proteasome, a multicatalytic proteinase complex which is characterized by its ability to cleave peptides with Arg, Phe, Tyr, Leu, and Glu adjacent to the leaving group at neutral or slightly basic pH. The proteasome has an ATP-dependent proteolytic activity.</text>
</comment>
<dbReference type="GO" id="GO:0043161">
    <property type="term" value="P:proteasome-mediated ubiquitin-dependent protein catabolic process"/>
    <property type="evidence" value="ECO:0007669"/>
    <property type="project" value="InterPro"/>
</dbReference>
<reference evidence="7" key="1">
    <citation type="journal article" date="2023" name="G3 (Bethesda)">
        <title>Whole genome assemblies of Zophobas morio and Tenebrio molitor.</title>
        <authorList>
            <person name="Kaur S."/>
            <person name="Stinson S.A."/>
            <person name="diCenzo G.C."/>
        </authorList>
    </citation>
    <scope>NUCLEOTIDE SEQUENCE</scope>
    <source>
        <strain evidence="7">QUZm001</strain>
    </source>
</reference>
<dbReference type="PROSITE" id="PS00854">
    <property type="entry name" value="PROTEASOME_BETA_1"/>
    <property type="match status" value="1"/>
</dbReference>
<keyword evidence="3 6" id="KW-0539">Nucleus</keyword>
<dbReference type="Pfam" id="PF00227">
    <property type="entry name" value="Proteasome"/>
    <property type="match status" value="1"/>
</dbReference>
<evidence type="ECO:0000256" key="2">
    <source>
        <dbReference type="ARBA" id="ARBA00022942"/>
    </source>
</evidence>
<dbReference type="AlphaFoldDB" id="A0AA38HGZ8"/>
<dbReference type="PANTHER" id="PTHR32194:SF10">
    <property type="entry name" value="PROTEASOME SUBUNIT BETA TYPE-3"/>
    <property type="match status" value="1"/>
</dbReference>
<keyword evidence="1 6" id="KW-0963">Cytoplasm</keyword>
<proteinExistence type="inferred from homology"/>
<dbReference type="InterPro" id="IPR029055">
    <property type="entry name" value="Ntn_hydrolases_N"/>
</dbReference>
<evidence type="ECO:0000313" key="7">
    <source>
        <dbReference type="EMBL" id="KAJ3615608.1"/>
    </source>
</evidence>
<dbReference type="InterPro" id="IPR023333">
    <property type="entry name" value="Proteasome_suB-type"/>
</dbReference>
<comment type="subcellular location">
    <subcellularLocation>
        <location evidence="6">Cytoplasm</location>
    </subcellularLocation>
    <subcellularLocation>
        <location evidence="6">Nucleus</location>
    </subcellularLocation>
</comment>
<comment type="subunit">
    <text evidence="6">Component of the proteasome complex.</text>
</comment>
<comment type="function">
    <text evidence="4">Non-catalytic component of the proteasome, a multicatalytic proteinase complex which is characterized by its ability to cleave peptides with Arg, Phe, Tyr, Leu, and Glu adjacent to the leaving group at neutral or slightly basic pH. The proteasome has an ATP-dependent proteolytic activity.</text>
</comment>
<dbReference type="GO" id="GO:0005634">
    <property type="term" value="C:nucleus"/>
    <property type="evidence" value="ECO:0007669"/>
    <property type="project" value="UniProtKB-SubCell"/>
</dbReference>
<dbReference type="EMBL" id="JALNTZ010004013">
    <property type="protein sequence ID" value="KAJ3615608.1"/>
    <property type="molecule type" value="Genomic_DNA"/>
</dbReference>
<evidence type="ECO:0000256" key="4">
    <source>
        <dbReference type="ARBA" id="ARBA00024953"/>
    </source>
</evidence>
<comment type="caution">
    <text evidence="7">The sequence shown here is derived from an EMBL/GenBank/DDBJ whole genome shotgun (WGS) entry which is preliminary data.</text>
</comment>
<accession>A0AA38HGZ8</accession>